<sequence>MEESERLLVLQVKELSRKVEQQEKLIEKYRILAKVVQEAEIWDYSIYDEVPDDTWVALDQTGYERMKQVLSELDELQPWKTSIEKRLGGG</sequence>
<protein>
    <recommendedName>
        <fullName evidence="3">DUF4298 domain-containing protein</fullName>
    </recommendedName>
</protein>
<dbReference type="RefSeq" id="WP_126046958.1">
    <property type="nucleotide sequence ID" value="NZ_QYTV02000001.1"/>
</dbReference>
<reference evidence="1" key="1">
    <citation type="submission" date="2018-12" db="EMBL/GenBank/DDBJ databases">
        <authorList>
            <person name="Sun L."/>
            <person name="Chen Z."/>
        </authorList>
    </citation>
    <scope>NUCLEOTIDE SEQUENCE [LARGE SCALE GENOMIC DNA]</scope>
    <source>
        <strain evidence="1">3-2-2</strain>
    </source>
</reference>
<name>A0A429Y716_9BACI</name>
<dbReference type="Proteomes" id="UP000287156">
    <property type="component" value="Unassembled WGS sequence"/>
</dbReference>
<dbReference type="OrthoDB" id="2974007at2"/>
<keyword evidence="2" id="KW-1185">Reference proteome</keyword>
<gene>
    <name evidence="1" type="ORF">D4T97_001475</name>
</gene>
<evidence type="ECO:0000313" key="1">
    <source>
        <dbReference type="EMBL" id="RST77195.1"/>
    </source>
</evidence>
<proteinExistence type="predicted"/>
<dbReference type="AlphaFoldDB" id="A0A429Y716"/>
<evidence type="ECO:0008006" key="3">
    <source>
        <dbReference type="Google" id="ProtNLM"/>
    </source>
</evidence>
<dbReference type="EMBL" id="QYTV02000001">
    <property type="protein sequence ID" value="RST77195.1"/>
    <property type="molecule type" value="Genomic_DNA"/>
</dbReference>
<accession>A0A429Y716</accession>
<evidence type="ECO:0000313" key="2">
    <source>
        <dbReference type="Proteomes" id="UP000287156"/>
    </source>
</evidence>
<organism evidence="1 2">
    <name type="scientific">Siminovitchia acidinfaciens</name>
    <dbReference type="NCBI Taxonomy" id="2321395"/>
    <lineage>
        <taxon>Bacteria</taxon>
        <taxon>Bacillati</taxon>
        <taxon>Bacillota</taxon>
        <taxon>Bacilli</taxon>
        <taxon>Bacillales</taxon>
        <taxon>Bacillaceae</taxon>
        <taxon>Siminovitchia</taxon>
    </lineage>
</organism>
<comment type="caution">
    <text evidence="1">The sequence shown here is derived from an EMBL/GenBank/DDBJ whole genome shotgun (WGS) entry which is preliminary data.</text>
</comment>